<keyword evidence="1" id="KW-0175">Coiled coil</keyword>
<feature type="coiled-coil region" evidence="1">
    <location>
        <begin position="134"/>
        <end position="161"/>
    </location>
</feature>
<evidence type="ECO:0000313" key="4">
    <source>
        <dbReference type="Proteomes" id="UP000722750"/>
    </source>
</evidence>
<gene>
    <name evidence="3" type="ORF">MAG551_00936</name>
</gene>
<evidence type="ECO:0000256" key="1">
    <source>
        <dbReference type="SAM" id="Coils"/>
    </source>
</evidence>
<accession>A0A941W1W6</accession>
<feature type="transmembrane region" description="Helical" evidence="2">
    <location>
        <begin position="173"/>
        <end position="191"/>
    </location>
</feature>
<feature type="transmembrane region" description="Helical" evidence="2">
    <location>
        <begin position="197"/>
        <end position="219"/>
    </location>
</feature>
<dbReference type="Proteomes" id="UP000722750">
    <property type="component" value="Unassembled WGS sequence"/>
</dbReference>
<keyword evidence="2" id="KW-0812">Transmembrane</keyword>
<evidence type="ECO:0000256" key="2">
    <source>
        <dbReference type="SAM" id="Phobius"/>
    </source>
</evidence>
<dbReference type="AlphaFoldDB" id="A0A941W1W6"/>
<sequence length="244" mass="28026">MYQNAQYNALLNRPEKAVPLLKKAIKEDIIYCLKIGGELDFDGIKPEIVKLYEEIRDEKKAEVKEKLEGEKKNVVILNNAVNGIQKLGYDVPKDYSVELFQENEKGENSEIDKMLENDSVFDAYIADILLTLLSTKLKRRKDRLKRKSNEIQINIDKQIEELSAEMTGKKKSGLMPFLIYFVGGQIIAFPFGKYIGMPIGICITEGILFFICLYVSVILPQSKWKEINAKQNEKDKLTRVLKKI</sequence>
<reference evidence="3" key="1">
    <citation type="journal article" date="2021" name="ISME J.">
        <title>Fine-scale metabolic discontinuity in a stratified prokaryote microbiome of a Red Sea deep halocline.</title>
        <authorList>
            <person name="Michoud G."/>
            <person name="Ngugi D.K."/>
            <person name="Barozzi A."/>
            <person name="Merlino G."/>
            <person name="Calleja M.L."/>
            <person name="Delgado-Huertas A."/>
            <person name="Moran X.A.G."/>
            <person name="Daffonchio D."/>
        </authorList>
    </citation>
    <scope>NUCLEOTIDE SEQUENCE</scope>
    <source>
        <strain evidence="3">SuakinDeep_MAG55_1</strain>
    </source>
</reference>
<protein>
    <submittedName>
        <fullName evidence="3">Uncharacterized protein</fullName>
    </submittedName>
</protein>
<evidence type="ECO:0000313" key="3">
    <source>
        <dbReference type="EMBL" id="MBS1257883.1"/>
    </source>
</evidence>
<proteinExistence type="predicted"/>
<name>A0A941W1W6_9BACT</name>
<keyword evidence="2" id="KW-0472">Membrane</keyword>
<organism evidence="3 4">
    <name type="scientific">Candidatus Scalindua arabica</name>
    <dbReference type="NCBI Taxonomy" id="1127984"/>
    <lineage>
        <taxon>Bacteria</taxon>
        <taxon>Pseudomonadati</taxon>
        <taxon>Planctomycetota</taxon>
        <taxon>Candidatus Brocadiia</taxon>
        <taxon>Candidatus Brocadiales</taxon>
        <taxon>Candidatus Scalinduaceae</taxon>
        <taxon>Candidatus Scalindua</taxon>
    </lineage>
</organism>
<dbReference type="EMBL" id="JAANXD010000041">
    <property type="protein sequence ID" value="MBS1257883.1"/>
    <property type="molecule type" value="Genomic_DNA"/>
</dbReference>
<keyword evidence="2" id="KW-1133">Transmembrane helix</keyword>
<comment type="caution">
    <text evidence="3">The sequence shown here is derived from an EMBL/GenBank/DDBJ whole genome shotgun (WGS) entry which is preliminary data.</text>
</comment>